<protein>
    <submittedName>
        <fullName evidence="8">Monovalent cation/H+ antiporter subunit D family protein</fullName>
    </submittedName>
</protein>
<dbReference type="PANTHER" id="PTHR42703">
    <property type="entry name" value="NADH DEHYDROGENASE"/>
    <property type="match status" value="1"/>
</dbReference>
<dbReference type="RefSeq" id="WP_142979398.1">
    <property type="nucleotide sequence ID" value="NZ_RKLU01000003.1"/>
</dbReference>
<feature type="transmembrane region" description="Helical" evidence="6">
    <location>
        <begin position="331"/>
        <end position="361"/>
    </location>
</feature>
<gene>
    <name evidence="8" type="ORF">EGH24_06660</name>
</gene>
<dbReference type="GO" id="GO:0042773">
    <property type="term" value="P:ATP synthesis coupled electron transport"/>
    <property type="evidence" value="ECO:0007669"/>
    <property type="project" value="InterPro"/>
</dbReference>
<organism evidence="8 9">
    <name type="scientific">Halonotius terrestris</name>
    <dbReference type="NCBI Taxonomy" id="2487750"/>
    <lineage>
        <taxon>Archaea</taxon>
        <taxon>Methanobacteriati</taxon>
        <taxon>Methanobacteriota</taxon>
        <taxon>Stenosarchaea group</taxon>
        <taxon>Halobacteria</taxon>
        <taxon>Halobacteriales</taxon>
        <taxon>Haloferacaceae</taxon>
        <taxon>Halonotius</taxon>
    </lineage>
</organism>
<feature type="transmembrane region" description="Helical" evidence="6">
    <location>
        <begin position="307"/>
        <end position="325"/>
    </location>
</feature>
<name>A0A8J8P972_9EURY</name>
<feature type="transmembrane region" description="Helical" evidence="6">
    <location>
        <begin position="489"/>
        <end position="510"/>
    </location>
</feature>
<keyword evidence="3 6" id="KW-0812">Transmembrane</keyword>
<evidence type="ECO:0000259" key="7">
    <source>
        <dbReference type="Pfam" id="PF00361"/>
    </source>
</evidence>
<evidence type="ECO:0000256" key="4">
    <source>
        <dbReference type="ARBA" id="ARBA00022989"/>
    </source>
</evidence>
<evidence type="ECO:0000313" key="9">
    <source>
        <dbReference type="Proteomes" id="UP000705823"/>
    </source>
</evidence>
<feature type="domain" description="NADH:quinone oxidoreductase/Mrp antiporter transmembrane" evidence="7">
    <location>
        <begin position="130"/>
        <end position="426"/>
    </location>
</feature>
<reference evidence="8" key="1">
    <citation type="submission" date="2019-02" db="EMBL/GenBank/DDBJ databases">
        <title>Halonotius sp. a new haloarchaeum isolated from saline soil.</title>
        <authorList>
            <person name="Duran-Viseras A."/>
            <person name="Sanchez-Porro C."/>
            <person name="Ventosa A."/>
        </authorList>
    </citation>
    <scope>NUCLEOTIDE SEQUENCE</scope>
    <source>
        <strain evidence="8">F15B</strain>
    </source>
</reference>
<dbReference type="EMBL" id="RKLU01000003">
    <property type="protein sequence ID" value="TQQ80836.1"/>
    <property type="molecule type" value="Genomic_DNA"/>
</dbReference>
<dbReference type="PRINTS" id="PR01437">
    <property type="entry name" value="NUOXDRDTASE4"/>
</dbReference>
<feature type="transmembrane region" description="Helical" evidence="6">
    <location>
        <begin position="411"/>
        <end position="430"/>
    </location>
</feature>
<keyword evidence="5 6" id="KW-0472">Membrane</keyword>
<dbReference type="GO" id="GO:0005886">
    <property type="term" value="C:plasma membrane"/>
    <property type="evidence" value="ECO:0007669"/>
    <property type="project" value="UniProtKB-SubCell"/>
</dbReference>
<feature type="transmembrane region" description="Helical" evidence="6">
    <location>
        <begin position="277"/>
        <end position="300"/>
    </location>
</feature>
<comment type="caution">
    <text evidence="8">The sequence shown here is derived from an EMBL/GenBank/DDBJ whole genome shotgun (WGS) entry which is preliminary data.</text>
</comment>
<dbReference type="OrthoDB" id="101192at2157"/>
<dbReference type="GO" id="GO:0008137">
    <property type="term" value="F:NADH dehydrogenase (ubiquinone) activity"/>
    <property type="evidence" value="ECO:0007669"/>
    <property type="project" value="InterPro"/>
</dbReference>
<feature type="transmembrane region" description="Helical" evidence="6">
    <location>
        <begin position="135"/>
        <end position="153"/>
    </location>
</feature>
<feature type="transmembrane region" description="Helical" evidence="6">
    <location>
        <begin position="165"/>
        <end position="188"/>
    </location>
</feature>
<dbReference type="InterPro" id="IPR003918">
    <property type="entry name" value="NADH_UbQ_OxRdtase"/>
</dbReference>
<dbReference type="PANTHER" id="PTHR42703:SF1">
    <property type="entry name" value="NA(+)_H(+) ANTIPORTER SUBUNIT D1"/>
    <property type="match status" value="1"/>
</dbReference>
<feature type="transmembrane region" description="Helical" evidence="6">
    <location>
        <begin position="83"/>
        <end position="102"/>
    </location>
</feature>
<evidence type="ECO:0000256" key="1">
    <source>
        <dbReference type="ARBA" id="ARBA00004651"/>
    </source>
</evidence>
<dbReference type="AlphaFoldDB" id="A0A8J8P972"/>
<feature type="transmembrane region" description="Helical" evidence="6">
    <location>
        <begin position="111"/>
        <end position="129"/>
    </location>
</feature>
<evidence type="ECO:0000313" key="8">
    <source>
        <dbReference type="EMBL" id="TQQ80836.1"/>
    </source>
</evidence>
<accession>A0A8J8P972</accession>
<feature type="transmembrane region" description="Helical" evidence="6">
    <location>
        <begin position="32"/>
        <end position="53"/>
    </location>
</feature>
<evidence type="ECO:0000256" key="5">
    <source>
        <dbReference type="ARBA" id="ARBA00023136"/>
    </source>
</evidence>
<feature type="transmembrane region" description="Helical" evidence="6">
    <location>
        <begin position="6"/>
        <end position="25"/>
    </location>
</feature>
<dbReference type="InterPro" id="IPR001750">
    <property type="entry name" value="ND/Mrp_TM"/>
</dbReference>
<evidence type="ECO:0000256" key="2">
    <source>
        <dbReference type="ARBA" id="ARBA00022475"/>
    </source>
</evidence>
<dbReference type="Pfam" id="PF00361">
    <property type="entry name" value="Proton_antipo_M"/>
    <property type="match status" value="1"/>
</dbReference>
<evidence type="ECO:0000256" key="3">
    <source>
        <dbReference type="ARBA" id="ARBA00022692"/>
    </source>
</evidence>
<dbReference type="InterPro" id="IPR050586">
    <property type="entry name" value="CPA3_Na-H_Antiporter_D"/>
</dbReference>
<proteinExistence type="predicted"/>
<keyword evidence="2" id="KW-1003">Cell membrane</keyword>
<comment type="subcellular location">
    <subcellularLocation>
        <location evidence="1">Cell membrane</location>
        <topology evidence="1">Multi-pass membrane protein</topology>
    </subcellularLocation>
</comment>
<evidence type="ECO:0000256" key="6">
    <source>
        <dbReference type="SAM" id="Phobius"/>
    </source>
</evidence>
<keyword evidence="4 6" id="KW-1133">Transmembrane helix</keyword>
<feature type="transmembrane region" description="Helical" evidence="6">
    <location>
        <begin position="208"/>
        <end position="232"/>
    </location>
</feature>
<sequence>MSDALLPLLIALPLLAGIFPLLLGLRFERAGWPVAMTASLTVAVLAGWLAWAVSPWSGGPQRFVHDLAGYPAPYGIELVGDGLSAILALLISVVAVAVLIYGRTTGPQTNAFYSGYLLLTGGLLGMALTGDLFNLFVFLEIVGLVSYALIASSDDGRAAYGALKYLFLGTTGASLYLIGVGYALVATGTLNMGDMATELAAVGYTDPLVQAAFGFILIGFMLKIAIFPLHTWQPDAYTYAPDTVSAFISALVSTTAAYALIRIAYDVFTVDFFAANPLITDAVLLVASVSIVVGSLLALLQTELKRVFAYSSVAQFGMILAAIGLQSETALFGAVIHLVGHGLMKATLFMGAGVLASAYGAQTVADYAGLAKRAPITSGMMAVAGLALVGIPPSIGTLGKWFIALGAVEEGSWGVAAVIFISTLLTLTYIGRLLETLYFNQPATTDDETGVVGDAGDATDDGSIVADGGDTERATAGIDDVAPVATERIVVVVVLALSTVALFGAAGLFAEFLDPVFGRFFQ</sequence>
<feature type="transmembrane region" description="Helical" evidence="6">
    <location>
        <begin position="373"/>
        <end position="391"/>
    </location>
</feature>
<dbReference type="Proteomes" id="UP000705823">
    <property type="component" value="Unassembled WGS sequence"/>
</dbReference>
<feature type="transmembrane region" description="Helical" evidence="6">
    <location>
        <begin position="244"/>
        <end position="265"/>
    </location>
</feature>
<keyword evidence="9" id="KW-1185">Reference proteome</keyword>